<evidence type="ECO:0000256" key="1">
    <source>
        <dbReference type="ARBA" id="ARBA00022729"/>
    </source>
</evidence>
<reference evidence="5 6" key="1">
    <citation type="journal article" date="2021" name="BMC Biol.">
        <title>Horizontally acquired antibacterial genes associated with adaptive radiation of ladybird beetles.</title>
        <authorList>
            <person name="Li H.S."/>
            <person name="Tang X.F."/>
            <person name="Huang Y.H."/>
            <person name="Xu Z.Y."/>
            <person name="Chen M.L."/>
            <person name="Du X.Y."/>
            <person name="Qiu B.Y."/>
            <person name="Chen P.T."/>
            <person name="Zhang W."/>
            <person name="Slipinski A."/>
            <person name="Escalona H.E."/>
            <person name="Waterhouse R.M."/>
            <person name="Zwick A."/>
            <person name="Pang H."/>
        </authorList>
    </citation>
    <scope>NUCLEOTIDE SEQUENCE [LARGE SCALE GENOMIC DNA]</scope>
    <source>
        <strain evidence="5">SYSU2018</strain>
    </source>
</reference>
<evidence type="ECO:0000313" key="5">
    <source>
        <dbReference type="EMBL" id="KAL3271588.1"/>
    </source>
</evidence>
<keyword evidence="6" id="KW-1185">Reference proteome</keyword>
<proteinExistence type="inferred from homology"/>
<comment type="caution">
    <text evidence="5">The sequence shown here is derived from an EMBL/GenBank/DDBJ whole genome shotgun (WGS) entry which is preliminary data.</text>
</comment>
<dbReference type="FunFam" id="3.15.10.30:FF:000001">
    <property type="entry name" value="Takeout-like protein 1"/>
    <property type="match status" value="1"/>
</dbReference>
<accession>A0ABD2MYM0</accession>
<gene>
    <name evidence="5" type="ORF">HHI36_022063</name>
</gene>
<dbReference type="InterPro" id="IPR038606">
    <property type="entry name" value="To_sf"/>
</dbReference>
<evidence type="ECO:0000256" key="2">
    <source>
        <dbReference type="ARBA" id="ARBA00023108"/>
    </source>
</evidence>
<protein>
    <submittedName>
        <fullName evidence="5">Uncharacterized protein</fullName>
    </submittedName>
</protein>
<dbReference type="GO" id="GO:0007623">
    <property type="term" value="P:circadian rhythm"/>
    <property type="evidence" value="ECO:0007669"/>
    <property type="project" value="UniProtKB-ARBA"/>
</dbReference>
<dbReference type="Proteomes" id="UP001516400">
    <property type="component" value="Unassembled WGS sequence"/>
</dbReference>
<feature type="signal peptide" evidence="4">
    <location>
        <begin position="1"/>
        <end position="16"/>
    </location>
</feature>
<dbReference type="PANTHER" id="PTHR11008">
    <property type="entry name" value="PROTEIN TAKEOUT-LIKE PROTEIN"/>
    <property type="match status" value="1"/>
</dbReference>
<dbReference type="PANTHER" id="PTHR11008:SF32">
    <property type="entry name" value="CIRCADIAN CLOCK-CONTROLLED PROTEIN DAYWAKE-RELATED"/>
    <property type="match status" value="1"/>
</dbReference>
<dbReference type="AlphaFoldDB" id="A0ABD2MYM0"/>
<dbReference type="EMBL" id="JABFTP020000042">
    <property type="protein sequence ID" value="KAL3271588.1"/>
    <property type="molecule type" value="Genomic_DNA"/>
</dbReference>
<name>A0ABD2MYM0_9CUCU</name>
<feature type="chain" id="PRO_5044762363" evidence="4">
    <location>
        <begin position="17"/>
        <end position="240"/>
    </location>
</feature>
<dbReference type="Gene3D" id="3.15.10.30">
    <property type="entry name" value="Haemolymph juvenile hormone binding protein"/>
    <property type="match status" value="1"/>
</dbReference>
<evidence type="ECO:0000256" key="3">
    <source>
        <dbReference type="ARBA" id="ARBA00060902"/>
    </source>
</evidence>
<keyword evidence="2" id="KW-0090">Biological rhythms</keyword>
<comment type="similarity">
    <text evidence="3">Belongs to the TO family.</text>
</comment>
<evidence type="ECO:0000313" key="6">
    <source>
        <dbReference type="Proteomes" id="UP001516400"/>
    </source>
</evidence>
<dbReference type="SMART" id="SM00700">
    <property type="entry name" value="JHBP"/>
    <property type="match status" value="1"/>
</dbReference>
<sequence length="240" mass="27129">MKLVGLIFALIAYSTALNLPDEFERCKSDDSKCILNAIQDALQKVKNGYPSLDLPSLDPLHITEMTVHAGKVIQLVQNYEDIDIYGLSNCKLSGLTLQLRDKGKLELIGLCPHIDINSTYAVNGKILMLDVNGRGKSLIRLENLTGKLKIDLEMFTKDNEEYVRGTRGMFDINPENCFFKFDNILDGNQQIGDNINQVLNDNWRAIVDELRLEYGESIGTTIVNIVNKIFEEIPLKYIFL</sequence>
<evidence type="ECO:0000256" key="4">
    <source>
        <dbReference type="SAM" id="SignalP"/>
    </source>
</evidence>
<dbReference type="InterPro" id="IPR010562">
    <property type="entry name" value="Haemolymph_juvenile_hormone-bd"/>
</dbReference>
<organism evidence="5 6">
    <name type="scientific">Cryptolaemus montrouzieri</name>
    <dbReference type="NCBI Taxonomy" id="559131"/>
    <lineage>
        <taxon>Eukaryota</taxon>
        <taxon>Metazoa</taxon>
        <taxon>Ecdysozoa</taxon>
        <taxon>Arthropoda</taxon>
        <taxon>Hexapoda</taxon>
        <taxon>Insecta</taxon>
        <taxon>Pterygota</taxon>
        <taxon>Neoptera</taxon>
        <taxon>Endopterygota</taxon>
        <taxon>Coleoptera</taxon>
        <taxon>Polyphaga</taxon>
        <taxon>Cucujiformia</taxon>
        <taxon>Coccinelloidea</taxon>
        <taxon>Coccinellidae</taxon>
        <taxon>Scymninae</taxon>
        <taxon>Scymnini</taxon>
        <taxon>Cryptolaemus</taxon>
    </lineage>
</organism>
<dbReference type="Pfam" id="PF06585">
    <property type="entry name" value="JHBP"/>
    <property type="match status" value="1"/>
</dbReference>
<keyword evidence="1 4" id="KW-0732">Signal</keyword>